<evidence type="ECO:0000313" key="1">
    <source>
        <dbReference type="EMBL" id="ASU78180.1"/>
    </source>
</evidence>
<dbReference type="PANTHER" id="PTHR30283">
    <property type="entry name" value="PEROXIDE STRESS RESPONSE PROTEIN YAAA"/>
    <property type="match status" value="1"/>
</dbReference>
<dbReference type="EMBL" id="JPMV01000015">
    <property type="protein sequence ID" value="KGI81882.1"/>
    <property type="molecule type" value="Genomic_DNA"/>
</dbReference>
<dbReference type="OrthoDB" id="3210767at2"/>
<dbReference type="NCBIfam" id="NF002544">
    <property type="entry name" value="PRK02101.2-1"/>
    <property type="match status" value="1"/>
</dbReference>
<dbReference type="Pfam" id="PF03883">
    <property type="entry name" value="H2O2_YaaD"/>
    <property type="match status" value="1"/>
</dbReference>
<dbReference type="GO" id="GO:0033194">
    <property type="term" value="P:response to hydroperoxide"/>
    <property type="evidence" value="ECO:0007669"/>
    <property type="project" value="TreeGrafter"/>
</dbReference>
<dbReference type="PANTHER" id="PTHR30283:SF4">
    <property type="entry name" value="PEROXIDE STRESS RESISTANCE PROTEIN YAAA"/>
    <property type="match status" value="1"/>
</dbReference>
<gene>
    <name evidence="1" type="ORF">CDG81_07555</name>
    <name evidence="2" type="ORF">IL38_09150</name>
</gene>
<dbReference type="RefSeq" id="WP_043572115.1">
    <property type="nucleotide sequence ID" value="NZ_CP022752.1"/>
</dbReference>
<dbReference type="InterPro" id="IPR005583">
    <property type="entry name" value="YaaA"/>
</dbReference>
<dbReference type="Proteomes" id="UP000029737">
    <property type="component" value="Unassembled WGS sequence"/>
</dbReference>
<dbReference type="HOGENOM" id="CLU_071581_0_0_11"/>
<evidence type="ECO:0000313" key="2">
    <source>
        <dbReference type="EMBL" id="KGI81882.1"/>
    </source>
</evidence>
<dbReference type="GO" id="GO:0005829">
    <property type="term" value="C:cytosol"/>
    <property type="evidence" value="ECO:0007669"/>
    <property type="project" value="TreeGrafter"/>
</dbReference>
<evidence type="ECO:0000313" key="3">
    <source>
        <dbReference type="Proteomes" id="UP000029737"/>
    </source>
</evidence>
<reference evidence="2 3" key="1">
    <citation type="journal article" date="2014" name="PLoS ONE">
        <title>Identification and Characterization of a New Erythromycin Biosynthetic Gene Cluster in Actinopolyspora erythraea YIM90600, a Novel Erythronolide-Producing Halophilic Actinomycete Isolated from Salt Field.</title>
        <authorList>
            <person name="Chen D."/>
            <person name="Feng J."/>
            <person name="Huang L."/>
            <person name="Zhang Q."/>
            <person name="Wu J."/>
            <person name="Zhu X."/>
            <person name="Duan Y."/>
            <person name="Xu Z."/>
        </authorList>
    </citation>
    <scope>NUCLEOTIDE SEQUENCE [LARGE SCALE GENOMIC DNA]</scope>
    <source>
        <strain evidence="2 3">YIM90600</strain>
    </source>
</reference>
<evidence type="ECO:0000313" key="4">
    <source>
        <dbReference type="Proteomes" id="UP000215043"/>
    </source>
</evidence>
<protein>
    <submittedName>
        <fullName evidence="1">Peroxide stress protein YaaA</fullName>
    </submittedName>
</protein>
<proteinExistence type="predicted"/>
<organism evidence="1 4">
    <name type="scientific">Actinopolyspora erythraea</name>
    <dbReference type="NCBI Taxonomy" id="414996"/>
    <lineage>
        <taxon>Bacteria</taxon>
        <taxon>Bacillati</taxon>
        <taxon>Actinomycetota</taxon>
        <taxon>Actinomycetes</taxon>
        <taxon>Actinopolysporales</taxon>
        <taxon>Actinopolysporaceae</taxon>
        <taxon>Actinopolyspora</taxon>
    </lineage>
</organism>
<dbReference type="Proteomes" id="UP000215043">
    <property type="component" value="Chromosome"/>
</dbReference>
<dbReference type="KEGG" id="aey:CDG81_07555"/>
<accession>A0A099D7T2</accession>
<dbReference type="EMBL" id="CP022752">
    <property type="protein sequence ID" value="ASU78180.1"/>
    <property type="molecule type" value="Genomic_DNA"/>
</dbReference>
<sequence>MLVLLPPSETKSNGGTGAPLRLDSLSFGELNPTRLRLTEALTELAGDPDASLRALGLSERMSGEVERNAALWSSPTAPALERYTGVLYDALEADSMSAVERSRADSRLVVASALFGLVRGGDPIPAYRLSANSALPGLGGLRSVWRPALEPVLAAAAEPVVDLRSGAYAALARTRGAVEVSVVTELPDGSRKTVSHHNKAHKGRLARALASTPEEPDDLDDMVVVAEKAGIRVERAGERTLRVIAG</sequence>
<dbReference type="AlphaFoldDB" id="A0A099D7T2"/>
<dbReference type="eggNOG" id="COG3022">
    <property type="taxonomic scope" value="Bacteria"/>
</dbReference>
<name>A0A099D7T2_9ACTN</name>
<keyword evidence="3" id="KW-1185">Reference proteome</keyword>
<reference evidence="1 4" key="2">
    <citation type="submission" date="2017-08" db="EMBL/GenBank/DDBJ databases">
        <title>The complete genome sequence of moderately halophilic actinomycete Actinopolyspora erythraea YIM 90600, the producer of novel erythromycin, novel actinopolysporins A-C and tubercidin.</title>
        <authorList>
            <person name="Yin M."/>
            <person name="Tang S."/>
        </authorList>
    </citation>
    <scope>NUCLEOTIDE SEQUENCE [LARGE SCALE GENOMIC DNA]</scope>
    <source>
        <strain evidence="1 4">YIM 90600</strain>
    </source>
</reference>